<sequence length="416" mass="43077">MDTDSTHRAEDLCAFIDASPSPFHAVATAVARLEAAGFTEGTPDDGPGPRYLKSSGSLLAWISGPGRSTGFRVLMAHTDSPNLRLTPNPDRSTHGMRQLGIEVYGGALLNSWLDRDLGCSGRLAVRAGDGVGEVLVRIDRPVARVPQLAIHLDRGVNEKGLVLNPHIHLSPITGLGEAEQGAFLAEVADTAGVSAADVLGFDLMLHDLAPATLAGTSREFVSAPRIDNLLSCHAAVDALCAARGDTGGPTPIVVLYDHEEVGSTSATGAGSPLLRSLLERLLDGASPDFGASLACSVDGAHAIHPNYADRHDAQHVVHLGGGPVLKFNASQRYATDAPGAAQVRLAAERCGVPLQSYSHRADLPCGSTVGPITAAATGLPTVDLGAPQLAMHSARELCATSDPGMLQVLLVELLGT</sequence>
<dbReference type="PRINTS" id="PR00932">
    <property type="entry name" value="AMINO1PTASE"/>
</dbReference>
<protein>
    <recommendedName>
        <fullName evidence="10">M18 family aminopeptidase</fullName>
    </recommendedName>
</protein>
<dbReference type="SUPFAM" id="SSF53187">
    <property type="entry name" value="Zn-dependent exopeptidases"/>
    <property type="match status" value="1"/>
</dbReference>
<keyword evidence="5" id="KW-0479">Metal-binding</keyword>
<dbReference type="InterPro" id="IPR023358">
    <property type="entry name" value="Peptidase_M18_dom2"/>
</dbReference>
<evidence type="ECO:0000256" key="6">
    <source>
        <dbReference type="ARBA" id="ARBA00022801"/>
    </source>
</evidence>
<dbReference type="GO" id="GO:0008237">
    <property type="term" value="F:metallopeptidase activity"/>
    <property type="evidence" value="ECO:0007669"/>
    <property type="project" value="UniProtKB-KW"/>
</dbReference>
<dbReference type="GO" id="GO:0006508">
    <property type="term" value="P:proteolysis"/>
    <property type="evidence" value="ECO:0007669"/>
    <property type="project" value="UniProtKB-KW"/>
</dbReference>
<evidence type="ECO:0000256" key="2">
    <source>
        <dbReference type="ARBA" id="ARBA00008290"/>
    </source>
</evidence>
<dbReference type="GO" id="GO:0005737">
    <property type="term" value="C:cytoplasm"/>
    <property type="evidence" value="ECO:0007669"/>
    <property type="project" value="UniProtKB-ARBA"/>
</dbReference>
<keyword evidence="3" id="KW-0031">Aminopeptidase</keyword>
<keyword evidence="8" id="KW-0482">Metalloprotease</keyword>
<evidence type="ECO:0000256" key="5">
    <source>
        <dbReference type="ARBA" id="ARBA00022723"/>
    </source>
</evidence>
<dbReference type="GO" id="GO:0008270">
    <property type="term" value="F:zinc ion binding"/>
    <property type="evidence" value="ECO:0007669"/>
    <property type="project" value="InterPro"/>
</dbReference>
<comment type="similarity">
    <text evidence="2">Belongs to the peptidase M18 family.</text>
</comment>
<keyword evidence="4" id="KW-0645">Protease</keyword>
<accession>A0A381UJ71</accession>
<evidence type="ECO:0000256" key="4">
    <source>
        <dbReference type="ARBA" id="ARBA00022670"/>
    </source>
</evidence>
<evidence type="ECO:0000256" key="3">
    <source>
        <dbReference type="ARBA" id="ARBA00022438"/>
    </source>
</evidence>
<dbReference type="InterPro" id="IPR001948">
    <property type="entry name" value="Peptidase_M18"/>
</dbReference>
<evidence type="ECO:0000313" key="9">
    <source>
        <dbReference type="EMBL" id="SVA27367.1"/>
    </source>
</evidence>
<gene>
    <name evidence="9" type="ORF">METZ01_LOCUS80221</name>
</gene>
<keyword evidence="6" id="KW-0378">Hydrolase</keyword>
<proteinExistence type="inferred from homology"/>
<keyword evidence="7" id="KW-0862">Zinc</keyword>
<evidence type="ECO:0000256" key="1">
    <source>
        <dbReference type="ARBA" id="ARBA00001947"/>
    </source>
</evidence>
<name>A0A381UJ71_9ZZZZ</name>
<organism evidence="9">
    <name type="scientific">marine metagenome</name>
    <dbReference type="NCBI Taxonomy" id="408172"/>
    <lineage>
        <taxon>unclassified sequences</taxon>
        <taxon>metagenomes</taxon>
        <taxon>ecological metagenomes</taxon>
    </lineage>
</organism>
<dbReference type="EMBL" id="UINC01006412">
    <property type="protein sequence ID" value="SVA27367.1"/>
    <property type="molecule type" value="Genomic_DNA"/>
</dbReference>
<comment type="cofactor">
    <cofactor evidence="1">
        <name>Zn(2+)</name>
        <dbReference type="ChEBI" id="CHEBI:29105"/>
    </cofactor>
</comment>
<dbReference type="GO" id="GO:0004177">
    <property type="term" value="F:aminopeptidase activity"/>
    <property type="evidence" value="ECO:0007669"/>
    <property type="project" value="UniProtKB-KW"/>
</dbReference>
<dbReference type="NCBIfam" id="NF002759">
    <property type="entry name" value="PRK02813.1"/>
    <property type="match status" value="1"/>
</dbReference>
<evidence type="ECO:0000256" key="8">
    <source>
        <dbReference type="ARBA" id="ARBA00023049"/>
    </source>
</evidence>
<dbReference type="PANTHER" id="PTHR28570:SF3">
    <property type="entry name" value="ASPARTYL AMINOPEPTIDASE"/>
    <property type="match status" value="1"/>
</dbReference>
<dbReference type="Pfam" id="PF02127">
    <property type="entry name" value="Peptidase_M18"/>
    <property type="match status" value="1"/>
</dbReference>
<dbReference type="Gene3D" id="2.30.250.10">
    <property type="entry name" value="Aminopeptidase i, Domain 2"/>
    <property type="match status" value="1"/>
</dbReference>
<evidence type="ECO:0000256" key="7">
    <source>
        <dbReference type="ARBA" id="ARBA00022833"/>
    </source>
</evidence>
<dbReference type="Gene3D" id="3.40.630.10">
    <property type="entry name" value="Zn peptidases"/>
    <property type="match status" value="1"/>
</dbReference>
<dbReference type="SUPFAM" id="SSF101821">
    <property type="entry name" value="Aminopeptidase/glucanase lid domain"/>
    <property type="match status" value="1"/>
</dbReference>
<dbReference type="AlphaFoldDB" id="A0A381UJ71"/>
<reference evidence="9" key="1">
    <citation type="submission" date="2018-05" db="EMBL/GenBank/DDBJ databases">
        <authorList>
            <person name="Lanie J.A."/>
            <person name="Ng W.-L."/>
            <person name="Kazmierczak K.M."/>
            <person name="Andrzejewski T.M."/>
            <person name="Davidsen T.M."/>
            <person name="Wayne K.J."/>
            <person name="Tettelin H."/>
            <person name="Glass J.I."/>
            <person name="Rusch D."/>
            <person name="Podicherti R."/>
            <person name="Tsui H.-C.T."/>
            <person name="Winkler M.E."/>
        </authorList>
    </citation>
    <scope>NUCLEOTIDE SEQUENCE</scope>
</reference>
<evidence type="ECO:0008006" key="10">
    <source>
        <dbReference type="Google" id="ProtNLM"/>
    </source>
</evidence>
<dbReference type="PANTHER" id="PTHR28570">
    <property type="entry name" value="ASPARTYL AMINOPEPTIDASE"/>
    <property type="match status" value="1"/>
</dbReference>